<organism evidence="1 2">
    <name type="scientific">Pseudomonas putida ND6</name>
    <dbReference type="NCBI Taxonomy" id="231023"/>
    <lineage>
        <taxon>Bacteria</taxon>
        <taxon>Pseudomonadati</taxon>
        <taxon>Pseudomonadota</taxon>
        <taxon>Gammaproteobacteria</taxon>
        <taxon>Pseudomonadales</taxon>
        <taxon>Pseudomonadaceae</taxon>
        <taxon>Pseudomonas</taxon>
    </lineage>
</organism>
<reference evidence="1 2" key="1">
    <citation type="journal article" date="2012" name="J. Bacteriol.">
        <title>Complete Genome Sequence of the Naphthalene-Degrading Pseudomonas putida Strain ND6.</title>
        <authorList>
            <person name="Li S."/>
            <person name="Zhao H."/>
            <person name="Li Y."/>
            <person name="Niu S."/>
            <person name="Cai B."/>
        </authorList>
    </citation>
    <scope>NUCLEOTIDE SEQUENCE [LARGE SCALE GENOMIC DNA]</scope>
    <source>
        <strain evidence="1 2">ND6</strain>
    </source>
</reference>
<accession>I3UNY2</accession>
<evidence type="ECO:0000313" key="2">
    <source>
        <dbReference type="Proteomes" id="UP000005268"/>
    </source>
</evidence>
<evidence type="ECO:0000313" key="1">
    <source>
        <dbReference type="EMBL" id="AFK67203.1"/>
    </source>
</evidence>
<name>I3UNY2_PSEPU</name>
<dbReference type="KEGG" id="ppi:YSA_00786"/>
<dbReference type="Proteomes" id="UP000005268">
    <property type="component" value="Chromosome"/>
</dbReference>
<dbReference type="EMBL" id="CP003588">
    <property type="protein sequence ID" value="AFK67203.1"/>
    <property type="molecule type" value="Genomic_DNA"/>
</dbReference>
<gene>
    <name evidence="1" type="ORF">YSA_00786</name>
</gene>
<protein>
    <submittedName>
        <fullName evidence="1">Uncharacterized protein</fullName>
    </submittedName>
</protein>
<proteinExistence type="predicted"/>
<dbReference type="AlphaFoldDB" id="I3UNY2"/>
<sequence>MRTSSTLPLCRQMIVALAFNFPLFLSGIRRLNCSHQDLADSLGN</sequence>
<dbReference type="HOGENOM" id="CLU_3220907_0_0_6"/>